<evidence type="ECO:0000256" key="6">
    <source>
        <dbReference type="ARBA" id="ARBA00023229"/>
    </source>
</evidence>
<comment type="caution">
    <text evidence="8">The sequence shown here is derived from an EMBL/GenBank/DDBJ whole genome shotgun (WGS) entry which is preliminary data.</text>
</comment>
<accession>A0A1F5EYD8</accession>
<dbReference type="InterPro" id="IPR000092">
    <property type="entry name" value="Polyprenyl_synt"/>
</dbReference>
<keyword evidence="4" id="KW-0479">Metal-binding</keyword>
<dbReference type="PROSITE" id="PS00444">
    <property type="entry name" value="POLYPRENYL_SYNTHASE_2"/>
    <property type="match status" value="1"/>
</dbReference>
<keyword evidence="5" id="KW-0460">Magnesium</keyword>
<name>A0A1F5EYD8_9BACT</name>
<evidence type="ECO:0000256" key="2">
    <source>
        <dbReference type="ARBA" id="ARBA00006706"/>
    </source>
</evidence>
<dbReference type="Proteomes" id="UP000177187">
    <property type="component" value="Unassembled WGS sequence"/>
</dbReference>
<dbReference type="SUPFAM" id="SSF48576">
    <property type="entry name" value="Terpenoid synthases"/>
    <property type="match status" value="1"/>
</dbReference>
<dbReference type="PANTHER" id="PTHR43281">
    <property type="entry name" value="FARNESYL DIPHOSPHATE SYNTHASE"/>
    <property type="match status" value="1"/>
</dbReference>
<dbReference type="Pfam" id="PF00348">
    <property type="entry name" value="polyprenyl_synt"/>
    <property type="match status" value="1"/>
</dbReference>
<evidence type="ECO:0000313" key="9">
    <source>
        <dbReference type="Proteomes" id="UP000177187"/>
    </source>
</evidence>
<proteinExistence type="inferred from homology"/>
<evidence type="ECO:0000256" key="7">
    <source>
        <dbReference type="RuleBase" id="RU004466"/>
    </source>
</evidence>
<dbReference type="AlphaFoldDB" id="A0A1F5EYD8"/>
<dbReference type="GO" id="GO:0046872">
    <property type="term" value="F:metal ion binding"/>
    <property type="evidence" value="ECO:0007669"/>
    <property type="project" value="UniProtKB-KW"/>
</dbReference>
<comment type="cofactor">
    <cofactor evidence="1">
        <name>Mg(2+)</name>
        <dbReference type="ChEBI" id="CHEBI:18420"/>
    </cofactor>
</comment>
<evidence type="ECO:0000313" key="8">
    <source>
        <dbReference type="EMBL" id="OGD72375.1"/>
    </source>
</evidence>
<reference evidence="8 9" key="1">
    <citation type="journal article" date="2016" name="Nat. Commun.">
        <title>Thousands of microbial genomes shed light on interconnected biogeochemical processes in an aquifer system.</title>
        <authorList>
            <person name="Anantharaman K."/>
            <person name="Brown C.T."/>
            <person name="Hug L.A."/>
            <person name="Sharon I."/>
            <person name="Castelle C.J."/>
            <person name="Probst A.J."/>
            <person name="Thomas B.C."/>
            <person name="Singh A."/>
            <person name="Wilkins M.J."/>
            <person name="Karaoz U."/>
            <person name="Brodie E.L."/>
            <person name="Williams K.H."/>
            <person name="Hubbard S.S."/>
            <person name="Banfield J.F."/>
        </authorList>
    </citation>
    <scope>NUCLEOTIDE SEQUENCE [LARGE SCALE GENOMIC DNA]</scope>
</reference>
<dbReference type="GO" id="GO:0016114">
    <property type="term" value="P:terpenoid biosynthetic process"/>
    <property type="evidence" value="ECO:0007669"/>
    <property type="project" value="UniProtKB-ARBA"/>
</dbReference>
<organism evidence="8 9">
    <name type="scientific">Candidatus Coatesbacteria bacterium RBG_13_66_14</name>
    <dbReference type="NCBI Taxonomy" id="1817816"/>
    <lineage>
        <taxon>Bacteria</taxon>
        <taxon>Candidatus Coatesiibacteriota</taxon>
    </lineage>
</organism>
<dbReference type="CDD" id="cd00685">
    <property type="entry name" value="Trans_IPPS_HT"/>
    <property type="match status" value="1"/>
</dbReference>
<dbReference type="FunFam" id="1.10.600.10:FF:000001">
    <property type="entry name" value="Geranylgeranyl diphosphate synthase"/>
    <property type="match status" value="1"/>
</dbReference>
<dbReference type="STRING" id="1817816.A2Y64_00035"/>
<dbReference type="InterPro" id="IPR008949">
    <property type="entry name" value="Isoprenoid_synthase_dom_sf"/>
</dbReference>
<evidence type="ECO:0000256" key="1">
    <source>
        <dbReference type="ARBA" id="ARBA00001946"/>
    </source>
</evidence>
<evidence type="ECO:0000256" key="3">
    <source>
        <dbReference type="ARBA" id="ARBA00022679"/>
    </source>
</evidence>
<dbReference type="GO" id="GO:0004659">
    <property type="term" value="F:prenyltransferase activity"/>
    <property type="evidence" value="ECO:0007669"/>
    <property type="project" value="InterPro"/>
</dbReference>
<dbReference type="EMBL" id="MFAF01000124">
    <property type="protein sequence ID" value="OGD72375.1"/>
    <property type="molecule type" value="Genomic_DNA"/>
</dbReference>
<keyword evidence="3 7" id="KW-0808">Transferase</keyword>
<evidence type="ECO:0000256" key="4">
    <source>
        <dbReference type="ARBA" id="ARBA00022723"/>
    </source>
</evidence>
<dbReference type="InterPro" id="IPR033749">
    <property type="entry name" value="Polyprenyl_synt_CS"/>
</dbReference>
<evidence type="ECO:0000256" key="5">
    <source>
        <dbReference type="ARBA" id="ARBA00022842"/>
    </source>
</evidence>
<dbReference type="PANTHER" id="PTHR43281:SF1">
    <property type="entry name" value="FARNESYL DIPHOSPHATE SYNTHASE"/>
    <property type="match status" value="1"/>
</dbReference>
<evidence type="ECO:0008006" key="10">
    <source>
        <dbReference type="Google" id="ProtNLM"/>
    </source>
</evidence>
<protein>
    <recommendedName>
        <fullName evidence="10">Polyprenyl synthetase</fullName>
    </recommendedName>
</protein>
<dbReference type="SFLD" id="SFLDS00005">
    <property type="entry name" value="Isoprenoid_Synthase_Type_I"/>
    <property type="match status" value="1"/>
</dbReference>
<dbReference type="Gene3D" id="1.10.600.10">
    <property type="entry name" value="Farnesyl Diphosphate Synthase"/>
    <property type="match status" value="1"/>
</dbReference>
<dbReference type="SFLD" id="SFLDG01017">
    <property type="entry name" value="Polyprenyl_Transferase_Like"/>
    <property type="match status" value="1"/>
</dbReference>
<comment type="similarity">
    <text evidence="2 7">Belongs to the FPP/GGPP synthase family.</text>
</comment>
<keyword evidence="6" id="KW-0414">Isoprene biosynthesis</keyword>
<sequence length="293" mass="31074">MSELESYAARVRGLVDDRLLELAADDDPRCAKPHAAVRHTLEAGGKRLRPILFFASCEVCGGRPEPFLDAACAVELVHTASLVLDDLPCMDDAGLRRGRPTLHVLYDEATAVLAAVAELMAAFELIARCPGIRRDSLARDMAAELARAVGLDGMIAGQQLDLDSVGRRLSMDEMEFVHARKTGALFTATARMGALAAGASGPEIQALEAYAKNLGLAFQIVDDILDATATAEELGKDVGKDADKPTFVHLFGLETSRTVAGELTATAKGSLGVFRRGAAVLGQLADFVLARKS</sequence>
<gene>
    <name evidence="8" type="ORF">A2Y64_00035</name>
</gene>
<dbReference type="PROSITE" id="PS00723">
    <property type="entry name" value="POLYPRENYL_SYNTHASE_1"/>
    <property type="match status" value="1"/>
</dbReference>